<dbReference type="InterPro" id="IPR050555">
    <property type="entry name" value="Bact_Solute-Bind_Prot2"/>
</dbReference>
<name>A0A174H0M0_9FIRM</name>
<evidence type="ECO:0000313" key="13">
    <source>
        <dbReference type="EMBL" id="CUO66808.1"/>
    </source>
</evidence>
<keyword evidence="3" id="KW-0762">Sugar transport</keyword>
<dbReference type="PANTHER" id="PTHR30036">
    <property type="entry name" value="D-XYLOSE-BINDING PERIPLASMIC PROTEIN"/>
    <property type="match status" value="1"/>
</dbReference>
<evidence type="ECO:0000313" key="14">
    <source>
        <dbReference type="Proteomes" id="UP000095651"/>
    </source>
</evidence>
<dbReference type="AlphaFoldDB" id="A0A174H0M0"/>
<dbReference type="PANTHER" id="PTHR30036:SF2">
    <property type="entry name" value="D-GALACTOSE_METHYL-GALACTOSIDE BINDING PERIPLASMIC PROTEIN MGLB"/>
    <property type="match status" value="1"/>
</dbReference>
<evidence type="ECO:0000256" key="5">
    <source>
        <dbReference type="ARBA" id="ARBA00022729"/>
    </source>
</evidence>
<accession>A0A174H0M0</accession>
<evidence type="ECO:0000259" key="12">
    <source>
        <dbReference type="Pfam" id="PF13407"/>
    </source>
</evidence>
<evidence type="ECO:0000256" key="4">
    <source>
        <dbReference type="ARBA" id="ARBA00022723"/>
    </source>
</evidence>
<gene>
    <name evidence="13" type="primary">mglB_4</name>
    <name evidence="13" type="ORF">ERS852407_03553</name>
</gene>
<feature type="compositionally biased region" description="Polar residues" evidence="10">
    <location>
        <begin position="38"/>
        <end position="52"/>
    </location>
</feature>
<feature type="signal peptide" evidence="11">
    <location>
        <begin position="1"/>
        <end position="23"/>
    </location>
</feature>
<feature type="region of interest" description="Disordered" evidence="10">
    <location>
        <begin position="30"/>
        <end position="65"/>
    </location>
</feature>
<evidence type="ECO:0000256" key="10">
    <source>
        <dbReference type="SAM" id="MobiDB-lite"/>
    </source>
</evidence>
<dbReference type="InterPro" id="IPR044085">
    <property type="entry name" value="MglB-like_PBP1"/>
</dbReference>
<evidence type="ECO:0000256" key="1">
    <source>
        <dbReference type="ARBA" id="ARBA00004196"/>
    </source>
</evidence>
<keyword evidence="6" id="KW-0574">Periplasm</keyword>
<protein>
    <recommendedName>
        <fullName evidence="9">D-galactose/methyl-galactoside binding periplasmic protein MglB</fullName>
    </recommendedName>
</protein>
<dbReference type="EMBL" id="CYZE01000009">
    <property type="protein sequence ID" value="CUO66808.1"/>
    <property type="molecule type" value="Genomic_DNA"/>
</dbReference>
<dbReference type="CDD" id="cd01539">
    <property type="entry name" value="PBP1_GGBP"/>
    <property type="match status" value="1"/>
</dbReference>
<dbReference type="InterPro" id="IPR028082">
    <property type="entry name" value="Peripla_BP_I"/>
</dbReference>
<evidence type="ECO:0000256" key="3">
    <source>
        <dbReference type="ARBA" id="ARBA00022597"/>
    </source>
</evidence>
<keyword evidence="2" id="KW-0813">Transport</keyword>
<keyword evidence="5 11" id="KW-0732">Signal</keyword>
<dbReference type="GO" id="GO:0046872">
    <property type="term" value="F:metal ion binding"/>
    <property type="evidence" value="ECO:0007669"/>
    <property type="project" value="UniProtKB-KW"/>
</dbReference>
<dbReference type="Gene3D" id="3.40.50.2300">
    <property type="match status" value="2"/>
</dbReference>
<dbReference type="PROSITE" id="PS51257">
    <property type="entry name" value="PROKAR_LIPOPROTEIN"/>
    <property type="match status" value="1"/>
</dbReference>
<dbReference type="Proteomes" id="UP000095651">
    <property type="component" value="Unassembled WGS sequence"/>
</dbReference>
<evidence type="ECO:0000256" key="6">
    <source>
        <dbReference type="ARBA" id="ARBA00022764"/>
    </source>
</evidence>
<keyword evidence="4" id="KW-0479">Metal-binding</keyword>
<evidence type="ECO:0000256" key="9">
    <source>
        <dbReference type="ARBA" id="ARBA00034344"/>
    </source>
</evidence>
<dbReference type="Pfam" id="PF13407">
    <property type="entry name" value="Peripla_BP_4"/>
    <property type="match status" value="1"/>
</dbReference>
<feature type="domain" description="Periplasmic binding protein" evidence="12">
    <location>
        <begin position="73"/>
        <end position="347"/>
    </location>
</feature>
<evidence type="ECO:0000256" key="11">
    <source>
        <dbReference type="SAM" id="SignalP"/>
    </source>
</evidence>
<dbReference type="RefSeq" id="WP_055657154.1">
    <property type="nucleotide sequence ID" value="NZ_CABIXC010000009.1"/>
</dbReference>
<comment type="subcellular location">
    <subcellularLocation>
        <location evidence="1">Cell envelope</location>
    </subcellularLocation>
</comment>
<organism evidence="13 14">
    <name type="scientific">Hungatella hathewayi</name>
    <dbReference type="NCBI Taxonomy" id="154046"/>
    <lineage>
        <taxon>Bacteria</taxon>
        <taxon>Bacillati</taxon>
        <taxon>Bacillota</taxon>
        <taxon>Clostridia</taxon>
        <taxon>Lachnospirales</taxon>
        <taxon>Lachnospiraceae</taxon>
        <taxon>Hungatella</taxon>
    </lineage>
</organism>
<evidence type="ECO:0000256" key="2">
    <source>
        <dbReference type="ARBA" id="ARBA00022448"/>
    </source>
</evidence>
<feature type="chain" id="PRO_5008023004" description="D-galactose/methyl-galactoside binding periplasmic protein MglB" evidence="11">
    <location>
        <begin position="24"/>
        <end position="368"/>
    </location>
</feature>
<proteinExistence type="predicted"/>
<evidence type="ECO:0000256" key="8">
    <source>
        <dbReference type="ARBA" id="ARBA00034323"/>
    </source>
</evidence>
<dbReference type="SUPFAM" id="SSF53822">
    <property type="entry name" value="Periplasmic binding protein-like I"/>
    <property type="match status" value="1"/>
</dbReference>
<dbReference type="GO" id="GO:0030288">
    <property type="term" value="C:outer membrane-bounded periplasmic space"/>
    <property type="evidence" value="ECO:0007669"/>
    <property type="project" value="TreeGrafter"/>
</dbReference>
<reference evidence="13 14" key="1">
    <citation type="submission" date="2015-09" db="EMBL/GenBank/DDBJ databases">
        <authorList>
            <consortium name="Pathogen Informatics"/>
        </authorList>
    </citation>
    <scope>NUCLEOTIDE SEQUENCE [LARGE SCALE GENOMIC DNA]</scope>
    <source>
        <strain evidence="13 14">2789STDY5608850</strain>
    </source>
</reference>
<comment type="subunit">
    <text evidence="8">The ABC transporter complex is composed of one ATP-binding protein (MglA), two transmembrane proteins (MglC) and a solute-binding protein (MglB).</text>
</comment>
<evidence type="ECO:0000256" key="7">
    <source>
        <dbReference type="ARBA" id="ARBA00022837"/>
    </source>
</evidence>
<dbReference type="InterPro" id="IPR025997">
    <property type="entry name" value="SBP_2_dom"/>
</dbReference>
<dbReference type="GO" id="GO:0030246">
    <property type="term" value="F:carbohydrate binding"/>
    <property type="evidence" value="ECO:0007669"/>
    <property type="project" value="InterPro"/>
</dbReference>
<sequence length="368" mass="40494">MKKRENRIFPICLLLALAVCFLAACSSGKGGTRESPGASESASQSTSERVNGSGNGADDSGESTEAAEKKLRIGVAIYRYDDNFMKLYREELRQYLEEAYNAEVVVRNARGEQEEQISQVNEFIEAGYDGIIVNLVDTDRAGVIADSCHEAGIPLVFINRQPKADEQARWKAEKMAVSCIGTDSKQAGTYQGGIILETEKRGDFNGDGVVSYVMIMGEKDNEDSNYRTEYSIKALEDGGMKTEKLFSGHADWKKEEGRKLAEKALALYGRRIEVIFCNNDAMANGAWEAIDAAGRKTGKDIYLVGVDALEETVQYIKEGKVTGTVLNDHTGQSHTAADVLMKMIHGDEAETRYLVDYVKISTISTLQK</sequence>
<keyword evidence="7" id="KW-0106">Calcium</keyword>